<name>T1CB64_9ZZZZ</name>
<comment type="caution">
    <text evidence="1">The sequence shown here is derived from an EMBL/GenBank/DDBJ whole genome shotgun (WGS) entry which is preliminary data.</text>
</comment>
<sequence length="72" mass="7323">PVVPNGSIGFRWGEEGKGRWNLDLGDARPALSVYGRPGVEAVAVDLPRFDVGDQGGGVLPGGCRQSGSATGS</sequence>
<reference evidence="1" key="2">
    <citation type="journal article" date="2014" name="ISME J.">
        <title>Microbial stratification in low pH oxic and suboxic macroscopic growths along an acid mine drainage.</title>
        <authorList>
            <person name="Mendez-Garcia C."/>
            <person name="Mesa V."/>
            <person name="Sprenger R.R."/>
            <person name="Richter M."/>
            <person name="Diez M.S."/>
            <person name="Solano J."/>
            <person name="Bargiela R."/>
            <person name="Golyshina O.V."/>
            <person name="Manteca A."/>
            <person name="Ramos J.L."/>
            <person name="Gallego J.R."/>
            <person name="Llorente I."/>
            <person name="Martins Dos Santos V.A."/>
            <person name="Jensen O.N."/>
            <person name="Pelaez A.I."/>
            <person name="Sanchez J."/>
            <person name="Ferrer M."/>
        </authorList>
    </citation>
    <scope>NUCLEOTIDE SEQUENCE</scope>
</reference>
<protein>
    <submittedName>
        <fullName evidence="1">Uncharacterized protein</fullName>
    </submittedName>
</protein>
<dbReference type="EMBL" id="AUZY01004356">
    <property type="protein sequence ID" value="EQD63770.1"/>
    <property type="molecule type" value="Genomic_DNA"/>
</dbReference>
<dbReference type="AlphaFoldDB" id="T1CB64"/>
<reference evidence="1" key="1">
    <citation type="submission" date="2013-08" db="EMBL/GenBank/DDBJ databases">
        <authorList>
            <person name="Mendez C."/>
            <person name="Richter M."/>
            <person name="Ferrer M."/>
            <person name="Sanchez J."/>
        </authorList>
    </citation>
    <scope>NUCLEOTIDE SEQUENCE</scope>
</reference>
<accession>T1CB64</accession>
<proteinExistence type="predicted"/>
<evidence type="ECO:0000313" key="1">
    <source>
        <dbReference type="EMBL" id="EQD63770.1"/>
    </source>
</evidence>
<gene>
    <name evidence="1" type="ORF">B1B_06871</name>
</gene>
<organism evidence="1">
    <name type="scientific">mine drainage metagenome</name>
    <dbReference type="NCBI Taxonomy" id="410659"/>
    <lineage>
        <taxon>unclassified sequences</taxon>
        <taxon>metagenomes</taxon>
        <taxon>ecological metagenomes</taxon>
    </lineage>
</organism>
<feature type="non-terminal residue" evidence="1">
    <location>
        <position position="1"/>
    </location>
</feature>
<dbReference type="Gene3D" id="3.40.50.12440">
    <property type="match status" value="1"/>
</dbReference>